<dbReference type="PATRIC" id="fig|1278073.3.peg.7985"/>
<dbReference type="EMBL" id="CP004025">
    <property type="protein sequence ID" value="AGC49121.1"/>
    <property type="molecule type" value="Genomic_DNA"/>
</dbReference>
<evidence type="ECO:0000313" key="3">
    <source>
        <dbReference type="Proteomes" id="UP000011131"/>
    </source>
</evidence>
<dbReference type="OrthoDB" id="5382970at2"/>
<dbReference type="eggNOG" id="ENOG5030TI8">
    <property type="taxonomic scope" value="Bacteria"/>
</dbReference>
<proteinExistence type="predicted"/>
<dbReference type="KEGG" id="msd:MYSTI_07849"/>
<protein>
    <recommendedName>
        <fullName evidence="4">Lipoprotein</fullName>
    </recommendedName>
</protein>
<sequence>MYRIAVAALFFAAAGCATTGSAGSREGNATVTGVIRLPETGIAQAQDACEQIRVVVAPAANTSDALGKAMVKASRGNRCSFTVSGIPSNTEIQANAVADAALKCANGAAPTIAPASATAQPTFKLSDYGTSTRDFVVSCG</sequence>
<evidence type="ECO:0008006" key="4">
    <source>
        <dbReference type="Google" id="ProtNLM"/>
    </source>
</evidence>
<dbReference type="PROSITE" id="PS51257">
    <property type="entry name" value="PROKAR_LIPOPROTEIN"/>
    <property type="match status" value="1"/>
</dbReference>
<evidence type="ECO:0000313" key="2">
    <source>
        <dbReference type="EMBL" id="AGC49121.1"/>
    </source>
</evidence>
<keyword evidence="1" id="KW-0732">Signal</keyword>
<name>L7UJF2_MYXSD</name>
<gene>
    <name evidence="2" type="ordered locus">MYSTI_07849</name>
</gene>
<organism evidence="2 3">
    <name type="scientific">Myxococcus stipitatus (strain DSM 14675 / JCM 12634 / Mx s8)</name>
    <dbReference type="NCBI Taxonomy" id="1278073"/>
    <lineage>
        <taxon>Bacteria</taxon>
        <taxon>Pseudomonadati</taxon>
        <taxon>Myxococcota</taxon>
        <taxon>Myxococcia</taxon>
        <taxon>Myxococcales</taxon>
        <taxon>Cystobacterineae</taxon>
        <taxon>Myxococcaceae</taxon>
        <taxon>Myxococcus</taxon>
    </lineage>
</organism>
<dbReference type="AlphaFoldDB" id="L7UJF2"/>
<evidence type="ECO:0000256" key="1">
    <source>
        <dbReference type="SAM" id="SignalP"/>
    </source>
</evidence>
<keyword evidence="3" id="KW-1185">Reference proteome</keyword>
<feature type="signal peptide" evidence="1">
    <location>
        <begin position="1"/>
        <end position="22"/>
    </location>
</feature>
<feature type="chain" id="PRO_5003984523" description="Lipoprotein" evidence="1">
    <location>
        <begin position="23"/>
        <end position="140"/>
    </location>
</feature>
<dbReference type="RefSeq" id="WP_015353374.1">
    <property type="nucleotide sequence ID" value="NC_020126.1"/>
</dbReference>
<accession>L7UJF2</accession>
<reference evidence="2 3" key="1">
    <citation type="journal article" date="2013" name="Genome Announc.">
        <title>Complete genome sequence of Myxococcus stipitatus strain DSM 14675, a fruiting myxobacterium.</title>
        <authorList>
            <person name="Huntley S."/>
            <person name="Kneip S."/>
            <person name="Treuner-Lange A."/>
            <person name="Sogaard-Andersen L."/>
        </authorList>
    </citation>
    <scope>NUCLEOTIDE SEQUENCE [LARGE SCALE GENOMIC DNA]</scope>
    <source>
        <strain evidence="3">DSM 14675 / JCM 12634 / Mx s8</strain>
    </source>
</reference>
<dbReference type="HOGENOM" id="CLU_1892664_0_0_7"/>
<dbReference type="Proteomes" id="UP000011131">
    <property type="component" value="Chromosome"/>
</dbReference>